<keyword evidence="4" id="KW-0274">FAD</keyword>
<dbReference type="STRING" id="1817883.A3G31_00975"/>
<dbReference type="PRINTS" id="PR00420">
    <property type="entry name" value="RNGMNOXGNASE"/>
</dbReference>
<dbReference type="PANTHER" id="PTHR43624">
    <property type="entry name" value="ELECTRON TRANSFER FLAVOPROTEIN-QUINONE OXIDOREDUCTASE YDIS-RELATED"/>
    <property type="match status" value="1"/>
</dbReference>
<name>A0A1F7SBZ7_9BACT</name>
<dbReference type="InterPro" id="IPR049398">
    <property type="entry name" value="ETF-QO/FixC_UQ-bd"/>
</dbReference>
<evidence type="ECO:0008006" key="10">
    <source>
        <dbReference type="Google" id="ProtNLM"/>
    </source>
</evidence>
<dbReference type="SUPFAM" id="SSF54373">
    <property type="entry name" value="FAD-linked reductases, C-terminal domain"/>
    <property type="match status" value="1"/>
</dbReference>
<evidence type="ECO:0000256" key="1">
    <source>
        <dbReference type="ARBA" id="ARBA00001974"/>
    </source>
</evidence>
<dbReference type="EMBL" id="MGDI01000045">
    <property type="protein sequence ID" value="OGL51300.1"/>
    <property type="molecule type" value="Genomic_DNA"/>
</dbReference>
<comment type="cofactor">
    <cofactor evidence="1">
        <name>FAD</name>
        <dbReference type="ChEBI" id="CHEBI:57692"/>
    </cofactor>
</comment>
<dbReference type="Pfam" id="PF26311">
    <property type="entry name" value="ETF-QO_FixC_C"/>
    <property type="match status" value="1"/>
</dbReference>
<keyword evidence="5" id="KW-0560">Oxidoreductase</keyword>
<comment type="similarity">
    <text evidence="2">Belongs to the ETF-QO/FixC family.</text>
</comment>
<evidence type="ECO:0000313" key="8">
    <source>
        <dbReference type="EMBL" id="OGL51300.1"/>
    </source>
</evidence>
<evidence type="ECO:0000259" key="7">
    <source>
        <dbReference type="Pfam" id="PF26311"/>
    </source>
</evidence>
<feature type="domain" description="ETF-QO/FixC ubiquinone-binding" evidence="6">
    <location>
        <begin position="225"/>
        <end position="289"/>
    </location>
</feature>
<dbReference type="Gene3D" id="3.50.50.60">
    <property type="entry name" value="FAD/NAD(P)-binding domain"/>
    <property type="match status" value="1"/>
</dbReference>
<evidence type="ECO:0000313" key="9">
    <source>
        <dbReference type="Proteomes" id="UP000178082"/>
    </source>
</evidence>
<dbReference type="Pfam" id="PF21162">
    <property type="entry name" value="ETFQO_UQ-bd"/>
    <property type="match status" value="1"/>
</dbReference>
<dbReference type="GO" id="GO:0016491">
    <property type="term" value="F:oxidoreductase activity"/>
    <property type="evidence" value="ECO:0007669"/>
    <property type="project" value="UniProtKB-KW"/>
</dbReference>
<keyword evidence="3" id="KW-0285">Flavoprotein</keyword>
<reference evidence="8 9" key="1">
    <citation type="journal article" date="2016" name="Nat. Commun.">
        <title>Thousands of microbial genomes shed light on interconnected biogeochemical processes in an aquifer system.</title>
        <authorList>
            <person name="Anantharaman K."/>
            <person name="Brown C.T."/>
            <person name="Hug L.A."/>
            <person name="Sharon I."/>
            <person name="Castelle C.J."/>
            <person name="Probst A.J."/>
            <person name="Thomas B.C."/>
            <person name="Singh A."/>
            <person name="Wilkins M.J."/>
            <person name="Karaoz U."/>
            <person name="Brodie E.L."/>
            <person name="Williams K.H."/>
            <person name="Hubbard S.S."/>
            <person name="Banfield J.F."/>
        </authorList>
    </citation>
    <scope>NUCLEOTIDE SEQUENCE [LARGE SCALE GENOMIC DNA]</scope>
</reference>
<dbReference type="SUPFAM" id="SSF51905">
    <property type="entry name" value="FAD/NAD(P)-binding domain"/>
    <property type="match status" value="1"/>
</dbReference>
<organism evidence="8 9">
    <name type="scientific">Candidatus Schekmanbacteria bacterium RIFCSPLOWO2_12_FULL_38_15</name>
    <dbReference type="NCBI Taxonomy" id="1817883"/>
    <lineage>
        <taxon>Bacteria</taxon>
        <taxon>Candidatus Schekmaniibacteriota</taxon>
    </lineage>
</organism>
<evidence type="ECO:0000259" key="6">
    <source>
        <dbReference type="Pfam" id="PF21162"/>
    </source>
</evidence>
<evidence type="ECO:0000256" key="5">
    <source>
        <dbReference type="ARBA" id="ARBA00023002"/>
    </source>
</evidence>
<dbReference type="Proteomes" id="UP000178082">
    <property type="component" value="Unassembled WGS sequence"/>
</dbReference>
<proteinExistence type="inferred from homology"/>
<dbReference type="AlphaFoldDB" id="A0A1F7SBZ7"/>
<feature type="domain" description="FixC-like C-terminal" evidence="7">
    <location>
        <begin position="375"/>
        <end position="437"/>
    </location>
</feature>
<sequence>MAEEEVLKFDAIVVGAGPAGISAAYVMAKQGMDVAVIERGEYPGSKNLFGGILFTTVLNKLIPNFWQEAPVERNIIGRRFSYLTEDSEMSFELKSERYNKPPFNNSFTVQRSKFDRWFAEQTEAIFNENSFIFSGFTVTDFLRNGDKIVGVQTDKEGPMYADIVICAEGANSLLAEKSGLKKKPEPNEMVTGVKEVIALPKEIIEDRFALSENSGVAFEYFGNAVQGMVGGAFIYTNKESISVGVSCSIHDFTEKKINPNDLLDHLKKHPCVKNLIRGGETIEYSAHMIPEYGYDSLPKLVTDGLILVGDSAGFVNTSHYHEGSNLAMESGVLAGETAIRAKLKSDFSAGTLSYYTEKLEESFIMKDLRHFRKASKFLHHNPQILNNYPNNFVDMAVDYFTVSDKSKAEIKKEVFRNLTSNSNIIKLLWDMNRARRALT</sequence>
<dbReference type="InterPro" id="IPR039651">
    <property type="entry name" value="FixC-like"/>
</dbReference>
<dbReference type="Pfam" id="PF01946">
    <property type="entry name" value="Thi4"/>
    <property type="match status" value="1"/>
</dbReference>
<dbReference type="PANTHER" id="PTHR43624:SF2">
    <property type="entry name" value="ELECTRON TRANSFER FLAVOPROTEIN-QUINONE OXIDOREDUCTASE YDIS-RELATED"/>
    <property type="match status" value="1"/>
</dbReference>
<evidence type="ECO:0000256" key="3">
    <source>
        <dbReference type="ARBA" id="ARBA00022630"/>
    </source>
</evidence>
<accession>A0A1F7SBZ7</accession>
<evidence type="ECO:0000256" key="4">
    <source>
        <dbReference type="ARBA" id="ARBA00022827"/>
    </source>
</evidence>
<gene>
    <name evidence="8" type="ORF">A3G31_00975</name>
</gene>
<dbReference type="InterPro" id="IPR036188">
    <property type="entry name" value="FAD/NAD-bd_sf"/>
</dbReference>
<evidence type="ECO:0000256" key="2">
    <source>
        <dbReference type="ARBA" id="ARBA00006796"/>
    </source>
</evidence>
<dbReference type="InterPro" id="IPR059103">
    <property type="entry name" value="FixC-like_C"/>
</dbReference>
<comment type="caution">
    <text evidence="8">The sequence shown here is derived from an EMBL/GenBank/DDBJ whole genome shotgun (WGS) entry which is preliminary data.</text>
</comment>
<protein>
    <recommendedName>
        <fullName evidence="10">FAD-binding domain-containing protein</fullName>
    </recommendedName>
</protein>